<evidence type="ECO:0000256" key="1">
    <source>
        <dbReference type="ARBA" id="ARBA00006700"/>
    </source>
</evidence>
<organism evidence="4">
    <name type="scientific">marine metagenome</name>
    <dbReference type="NCBI Taxonomy" id="408172"/>
    <lineage>
        <taxon>unclassified sequences</taxon>
        <taxon>metagenomes</taxon>
        <taxon>ecological metagenomes</taxon>
    </lineage>
</organism>
<name>A0A381QED4_9ZZZZ</name>
<dbReference type="PANTHER" id="PTHR11620">
    <property type="entry name" value="60S RIBOSOMAL PROTEIN L23A"/>
    <property type="match status" value="1"/>
</dbReference>
<sequence>MYQKLLIKPVLTEKMVIMQERENKYAFIVEKSANKVQIKDAIEKKFDVVVSKVATMNIDGKLKQMTTKSNGRTIRTQGRRSGYKKTIITLQDGYSIDFVNGEVES</sequence>
<reference evidence="4" key="1">
    <citation type="submission" date="2018-05" db="EMBL/GenBank/DDBJ databases">
        <authorList>
            <person name="Lanie J.A."/>
            <person name="Ng W.-L."/>
            <person name="Kazmierczak K.M."/>
            <person name="Andrzejewski T.M."/>
            <person name="Davidsen T.M."/>
            <person name="Wayne K.J."/>
            <person name="Tettelin H."/>
            <person name="Glass J.I."/>
            <person name="Rusch D."/>
            <person name="Podicherti R."/>
            <person name="Tsui H.-C.T."/>
            <person name="Winkler M.E."/>
        </authorList>
    </citation>
    <scope>NUCLEOTIDE SEQUENCE</scope>
</reference>
<keyword evidence="3" id="KW-0687">Ribonucleoprotein</keyword>
<dbReference type="GO" id="GO:0005840">
    <property type="term" value="C:ribosome"/>
    <property type="evidence" value="ECO:0007669"/>
    <property type="project" value="UniProtKB-KW"/>
</dbReference>
<accession>A0A381QED4</accession>
<dbReference type="GO" id="GO:0006412">
    <property type="term" value="P:translation"/>
    <property type="evidence" value="ECO:0007669"/>
    <property type="project" value="InterPro"/>
</dbReference>
<evidence type="ECO:0008006" key="5">
    <source>
        <dbReference type="Google" id="ProtNLM"/>
    </source>
</evidence>
<dbReference type="HAMAP" id="MF_01369_B">
    <property type="entry name" value="Ribosomal_uL23_B"/>
    <property type="match status" value="1"/>
</dbReference>
<comment type="similarity">
    <text evidence="1">Belongs to the universal ribosomal protein uL23 family.</text>
</comment>
<evidence type="ECO:0000313" key="4">
    <source>
        <dbReference type="EMBL" id="SUZ77701.1"/>
    </source>
</evidence>
<dbReference type="SUPFAM" id="SSF54189">
    <property type="entry name" value="Ribosomal proteins S24e, L23 and L15e"/>
    <property type="match status" value="1"/>
</dbReference>
<dbReference type="Pfam" id="PF00276">
    <property type="entry name" value="Ribosomal_L23"/>
    <property type="match status" value="1"/>
</dbReference>
<keyword evidence="2" id="KW-0689">Ribosomal protein</keyword>
<dbReference type="NCBIfam" id="NF004363">
    <property type="entry name" value="PRK05738.2-4"/>
    <property type="match status" value="1"/>
</dbReference>
<dbReference type="GO" id="GO:0003735">
    <property type="term" value="F:structural constituent of ribosome"/>
    <property type="evidence" value="ECO:0007669"/>
    <property type="project" value="InterPro"/>
</dbReference>
<dbReference type="Gene3D" id="3.30.70.330">
    <property type="match status" value="1"/>
</dbReference>
<evidence type="ECO:0000256" key="2">
    <source>
        <dbReference type="ARBA" id="ARBA00022980"/>
    </source>
</evidence>
<protein>
    <recommendedName>
        <fullName evidence="5">50S ribosomal protein L23</fullName>
    </recommendedName>
</protein>
<dbReference type="GO" id="GO:1990904">
    <property type="term" value="C:ribonucleoprotein complex"/>
    <property type="evidence" value="ECO:0007669"/>
    <property type="project" value="UniProtKB-KW"/>
</dbReference>
<evidence type="ECO:0000256" key="3">
    <source>
        <dbReference type="ARBA" id="ARBA00023274"/>
    </source>
</evidence>
<dbReference type="InterPro" id="IPR012678">
    <property type="entry name" value="Ribosomal_uL23/eL15/eS24_sf"/>
</dbReference>
<dbReference type="AlphaFoldDB" id="A0A381QED4"/>
<gene>
    <name evidence="4" type="ORF">METZ01_LOCUS30555</name>
</gene>
<proteinExistence type="inferred from homology"/>
<dbReference type="EMBL" id="UINC01001326">
    <property type="protein sequence ID" value="SUZ77701.1"/>
    <property type="molecule type" value="Genomic_DNA"/>
</dbReference>
<dbReference type="InterPro" id="IPR013025">
    <property type="entry name" value="Ribosomal_uL23-like"/>
</dbReference>
<dbReference type="InterPro" id="IPR012677">
    <property type="entry name" value="Nucleotide-bd_a/b_plait_sf"/>
</dbReference>